<gene>
    <name evidence="11" type="ORF">LCMAC103_02740</name>
</gene>
<keyword evidence="6" id="KW-1194">Viral DNA replication</keyword>
<comment type="catalytic activity">
    <reaction evidence="8">
        <text>DNA(n) + a 2'-deoxyribonucleoside 5'-triphosphate = DNA(n+1) + diphosphate</text>
        <dbReference type="Rhea" id="RHEA:22508"/>
        <dbReference type="Rhea" id="RHEA-COMP:17339"/>
        <dbReference type="Rhea" id="RHEA-COMP:17340"/>
        <dbReference type="ChEBI" id="CHEBI:33019"/>
        <dbReference type="ChEBI" id="CHEBI:61560"/>
        <dbReference type="ChEBI" id="CHEBI:173112"/>
        <dbReference type="EC" id="2.7.7.7"/>
    </reaction>
</comment>
<evidence type="ECO:0000256" key="4">
    <source>
        <dbReference type="ARBA" id="ARBA00022695"/>
    </source>
</evidence>
<dbReference type="GO" id="GO:0000166">
    <property type="term" value="F:nucleotide binding"/>
    <property type="evidence" value="ECO:0007669"/>
    <property type="project" value="InterPro"/>
</dbReference>
<dbReference type="InterPro" id="IPR006133">
    <property type="entry name" value="DNA-dir_DNA_pol_B_exonuc"/>
</dbReference>
<dbReference type="Pfam" id="PF00136">
    <property type="entry name" value="DNA_pol_B"/>
    <property type="match status" value="3"/>
</dbReference>
<dbReference type="InterPro" id="IPR006172">
    <property type="entry name" value="DNA-dir_DNA_pol_B"/>
</dbReference>
<dbReference type="GO" id="GO:0003887">
    <property type="term" value="F:DNA-directed DNA polymerase activity"/>
    <property type="evidence" value="ECO:0007669"/>
    <property type="project" value="UniProtKB-KW"/>
</dbReference>
<dbReference type="NCBIfam" id="TIGR01443">
    <property type="entry name" value="intein_Cterm"/>
    <property type="match status" value="1"/>
</dbReference>
<dbReference type="SUPFAM" id="SSF53098">
    <property type="entry name" value="Ribonuclease H-like"/>
    <property type="match status" value="1"/>
</dbReference>
<dbReference type="GO" id="GO:0003677">
    <property type="term" value="F:DNA binding"/>
    <property type="evidence" value="ECO:0007669"/>
    <property type="project" value="UniProtKB-KW"/>
</dbReference>
<dbReference type="Gene3D" id="3.30.420.10">
    <property type="entry name" value="Ribonuclease H-like superfamily/Ribonuclease H"/>
    <property type="match status" value="1"/>
</dbReference>
<dbReference type="SUPFAM" id="SSF51294">
    <property type="entry name" value="Hedgehog/intein (Hint) domain"/>
    <property type="match status" value="1"/>
</dbReference>
<organism evidence="11">
    <name type="scientific">Marseillevirus LCMAC103</name>
    <dbReference type="NCBI Taxonomy" id="2506604"/>
    <lineage>
        <taxon>Viruses</taxon>
        <taxon>Varidnaviria</taxon>
        <taxon>Bamfordvirae</taxon>
        <taxon>Nucleocytoviricota</taxon>
        <taxon>Megaviricetes</taxon>
        <taxon>Pimascovirales</taxon>
        <taxon>Pimascovirales incertae sedis</taxon>
        <taxon>Marseilleviridae</taxon>
    </lineage>
</organism>
<dbReference type="SMART" id="SM00486">
    <property type="entry name" value="POLBc"/>
    <property type="match status" value="1"/>
</dbReference>
<dbReference type="InterPro" id="IPR023211">
    <property type="entry name" value="DNA_pol_palm_dom_sf"/>
</dbReference>
<dbReference type="GO" id="GO:0006297">
    <property type="term" value="P:nucleotide-excision repair, DNA gap filling"/>
    <property type="evidence" value="ECO:0007669"/>
    <property type="project" value="TreeGrafter"/>
</dbReference>
<keyword evidence="4" id="KW-0548">Nucleotidyltransferase</keyword>
<evidence type="ECO:0000256" key="3">
    <source>
        <dbReference type="ARBA" id="ARBA00022679"/>
    </source>
</evidence>
<evidence type="ECO:0000259" key="10">
    <source>
        <dbReference type="Pfam" id="PF03104"/>
    </source>
</evidence>
<feature type="domain" description="DNA-directed DNA polymerase family B multifunctional" evidence="9">
    <location>
        <begin position="504"/>
        <end position="669"/>
    </location>
</feature>
<keyword evidence="5" id="KW-0239">DNA-directed DNA polymerase</keyword>
<accession>A0A481YWJ8</accession>
<dbReference type="InterPro" id="IPR042087">
    <property type="entry name" value="DNA_pol_B_thumb"/>
</dbReference>
<dbReference type="EMBL" id="MK500338">
    <property type="protein sequence ID" value="QBK86934.1"/>
    <property type="molecule type" value="Genomic_DNA"/>
</dbReference>
<evidence type="ECO:0000256" key="5">
    <source>
        <dbReference type="ARBA" id="ARBA00022932"/>
    </source>
</evidence>
<protein>
    <recommendedName>
        <fullName evidence="2">DNA-directed DNA polymerase</fullName>
        <ecNumber evidence="2">2.7.7.7</ecNumber>
    </recommendedName>
</protein>
<feature type="domain" description="DNA-directed DNA polymerase family B multifunctional" evidence="9">
    <location>
        <begin position="1225"/>
        <end position="1443"/>
    </location>
</feature>
<dbReference type="Gene3D" id="3.90.1600.10">
    <property type="entry name" value="Palm domain of DNA polymerase"/>
    <property type="match status" value="2"/>
</dbReference>
<evidence type="ECO:0000256" key="8">
    <source>
        <dbReference type="ARBA" id="ARBA00049244"/>
    </source>
</evidence>
<dbReference type="GO" id="GO:0006287">
    <property type="term" value="P:base-excision repair, gap-filling"/>
    <property type="evidence" value="ECO:0007669"/>
    <property type="project" value="TreeGrafter"/>
</dbReference>
<dbReference type="Gene3D" id="2.170.16.10">
    <property type="entry name" value="Hedgehog/Intein (Hint) domain"/>
    <property type="match status" value="1"/>
</dbReference>
<evidence type="ECO:0000313" key="11">
    <source>
        <dbReference type="EMBL" id="QBK86934.1"/>
    </source>
</evidence>
<dbReference type="InterPro" id="IPR036397">
    <property type="entry name" value="RNaseH_sf"/>
</dbReference>
<dbReference type="GO" id="GO:0008296">
    <property type="term" value="F:3'-5'-DNA exonuclease activity"/>
    <property type="evidence" value="ECO:0007669"/>
    <property type="project" value="TreeGrafter"/>
</dbReference>
<dbReference type="InterPro" id="IPR030934">
    <property type="entry name" value="Intein_C"/>
</dbReference>
<dbReference type="Gene3D" id="1.10.287.690">
    <property type="entry name" value="Helix hairpin bin"/>
    <property type="match status" value="1"/>
</dbReference>
<dbReference type="InterPro" id="IPR036844">
    <property type="entry name" value="Hint_dom_sf"/>
</dbReference>
<dbReference type="Gene3D" id="1.10.132.60">
    <property type="entry name" value="DNA polymerase family B, C-terminal domain"/>
    <property type="match status" value="1"/>
</dbReference>
<proteinExistence type="inferred from homology"/>
<evidence type="ECO:0000256" key="6">
    <source>
        <dbReference type="ARBA" id="ARBA00023109"/>
    </source>
</evidence>
<dbReference type="EC" id="2.7.7.7" evidence="2"/>
<dbReference type="InterPro" id="IPR050240">
    <property type="entry name" value="DNA_pol_type-B"/>
</dbReference>
<evidence type="ECO:0000256" key="1">
    <source>
        <dbReference type="ARBA" id="ARBA00005755"/>
    </source>
</evidence>
<keyword evidence="7" id="KW-0238">DNA-binding</keyword>
<evidence type="ECO:0000259" key="9">
    <source>
        <dbReference type="Pfam" id="PF00136"/>
    </source>
</evidence>
<dbReference type="InterPro" id="IPR012337">
    <property type="entry name" value="RNaseH-like_sf"/>
</dbReference>
<name>A0A481YWJ8_9VIRU</name>
<dbReference type="PANTHER" id="PTHR10322">
    <property type="entry name" value="DNA POLYMERASE CATALYTIC SUBUNIT"/>
    <property type="match status" value="1"/>
</dbReference>
<sequence length="1617" mass="180785">MARTVIFKPAYWSFVEDAGENTFDVHISGLSDAGETVYATVQNFTPHVFIELPGRIRWGRPQRLLLYDHLATILSPIKLGPFNDCARYYGDELAILHYQDKAQFLQVDLPTHKAGSTLHYKCTRRLVIPNLGSFSDNEFRVHEWKIDPIIKFAAVKSLPMAGWLRVRETIRPDDVDCAPEDRRYTTADVDLYCDWEDVEPAPPDPDRRSAPPTYLSFDLECTSANPNAKEPNPEIAENPVFQIGCVHGRLGCPAAERKKVLLTLFDPRDIAGVDVRRCATEAELLLEFARHVVAVDPDIFIGYNILGFDWSYLLVRAEMCGVSWRFKMIGRLRGVPAAVEEMKWESGAYGEQVGNYLEPQGRINVDVMKEVQREYKLPSYSLNAVATKFLGAQKHDVAGYRGLFILYAVANEIGPLAARATAANLAAVRAEIRAVMPKRFSRGPVKALRAKLLKARPAELAGLVREAMHITGAYCIQDTVLPVRLCERLNLWETMEATANCMCIPMLYLHTRGQQIRVLAQVYREAVPRNLVIPTLPKTDKKAYHGGEVLEARAGNYKRVALLDFLSLYPTIVIAYNICYTTIVRDGDPIPDKECHVLEWEDHVGCPHDPKKRKKEKDKILCWKRRYRYRRVQVDEDGTRHHEGLLPALCRRLLAERAKTKKELRAAKATLAMDAGTATAADRARFAKKGIPLIAPGSLGPKARGALEITAVILDAKQKAIKVSTNSFYGALAANNGFVPLLAGAESITAMGRRMILAAIAYILGKFPTARLVYGDSVTADTPLLVKTPDGEIRTVRIDALAGLLDSGEWAGWHADKEEVESARDVQVWTDAGFTRIKRVIRHRDPAPRKIVRILTHTGVFDVNEDHSLLDASGQKVKPGEVGAGDALLHCGLPGLGGAPVRVAEDEAWLMGMFMRAGAVGMFTRAGAVAGVFGRVSWVIHDVPTPHVDRAIAAMERLAMRPQLHRRLPGAVDLRSDNYADAIGGRYQRLFYNAQREKVVPPCILNANTECVRAFLQGYYNSCRMGGSLTLALAGEEPPRLAVFGKEGALGMNFLGQRLGYVGAVETCPRHCGWFARALNFAGRRLGLTDEPNTAVPELFWVTFVAAAGLPRAANVITEKYVLHEAYEGYVYDVETENHHFHVGPGRLVVHNTDSCMIQFEGADTAAAFDLAHVCAATATHHIKSYIVGVADDHTVGGVRFDEFDAADRKMSEADGFAKREYDAMPIELEFEDMFGDYLLLSMKRYAGYVVNRDGQRSGDIVKKGIVLARRDNCALLKTLYKRLVEGVLDGDVEAQVHSVLLSGVEGLFSRQVRPDKLVITRSVKSLLSYAAKCKVDPSRFMNRYHANKIIDEHVDDPLDDRLKYPNLLNVSLALRMLRRGTRVAPGTRLEYVYIKNPTAVHEGDRVEEYEFFTEYRDDASLELDFCHYVDKQLANPVTELLNVAFPHERIPFVKMKDEIQKGLEALSGYQADLLTTKRFGRFFEAKVAHVLKSAARFAFWRRGKTCAAGVVRAGDAAVPCRCRERFAGASSVDIDEKLPLVEWCRKYRAFTLVNALRKRSGHQAIQEKRNRKRKFPQTHYPRDSQFMKGLLASHAQFNDVVIELNRRALVRHFAAP</sequence>
<evidence type="ECO:0000256" key="2">
    <source>
        <dbReference type="ARBA" id="ARBA00012417"/>
    </source>
</evidence>
<feature type="domain" description="DNA-directed DNA polymerase family B multifunctional" evidence="9">
    <location>
        <begin position="710"/>
        <end position="765"/>
    </location>
</feature>
<comment type="similarity">
    <text evidence="1">Belongs to the DNA polymerase type-B family.</text>
</comment>
<dbReference type="InterPro" id="IPR006134">
    <property type="entry name" value="DNA-dir_DNA_pol_B_multi_dom"/>
</dbReference>
<dbReference type="GO" id="GO:0045004">
    <property type="term" value="P:DNA replication proofreading"/>
    <property type="evidence" value="ECO:0007669"/>
    <property type="project" value="TreeGrafter"/>
</dbReference>
<dbReference type="GO" id="GO:0039693">
    <property type="term" value="P:viral DNA genome replication"/>
    <property type="evidence" value="ECO:0007669"/>
    <property type="project" value="UniProtKB-KW"/>
</dbReference>
<feature type="domain" description="DNA-directed DNA polymerase family B exonuclease" evidence="10">
    <location>
        <begin position="141"/>
        <end position="385"/>
    </location>
</feature>
<dbReference type="SUPFAM" id="SSF56672">
    <property type="entry name" value="DNA/RNA polymerases"/>
    <property type="match status" value="1"/>
</dbReference>
<dbReference type="InterPro" id="IPR043502">
    <property type="entry name" value="DNA/RNA_pol_sf"/>
</dbReference>
<dbReference type="Pfam" id="PF03104">
    <property type="entry name" value="DNA_pol_B_exo1"/>
    <property type="match status" value="1"/>
</dbReference>
<keyword evidence="3" id="KW-0808">Transferase</keyword>
<evidence type="ECO:0000256" key="7">
    <source>
        <dbReference type="ARBA" id="ARBA00023125"/>
    </source>
</evidence>
<dbReference type="PANTHER" id="PTHR10322:SF23">
    <property type="entry name" value="DNA POLYMERASE DELTA CATALYTIC SUBUNIT"/>
    <property type="match status" value="1"/>
</dbReference>
<dbReference type="PROSITE" id="PS50818">
    <property type="entry name" value="INTEIN_C_TER"/>
    <property type="match status" value="1"/>
</dbReference>
<keyword evidence="6" id="KW-0235">DNA replication</keyword>
<reference evidence="11" key="1">
    <citation type="journal article" date="2019" name="MBio">
        <title>Virus Genomes from Deep Sea Sediments Expand the Ocean Megavirome and Support Independent Origins of Viral Gigantism.</title>
        <authorList>
            <person name="Backstrom D."/>
            <person name="Yutin N."/>
            <person name="Jorgensen S.L."/>
            <person name="Dharamshi J."/>
            <person name="Homa F."/>
            <person name="Zaremba-Niedwiedzka K."/>
            <person name="Spang A."/>
            <person name="Wolf Y.I."/>
            <person name="Koonin E.V."/>
            <person name="Ettema T.J."/>
        </authorList>
    </citation>
    <scope>NUCLEOTIDE SEQUENCE</scope>
</reference>